<dbReference type="STRING" id="6280.A0A0N4T1J0"/>
<dbReference type="InterPro" id="IPR038830">
    <property type="entry name" value="CCDC186"/>
</dbReference>
<proteinExistence type="predicted"/>
<name>A0A0N4T1J0_BRUPA</name>
<feature type="coiled-coil region" evidence="1">
    <location>
        <begin position="353"/>
        <end position="450"/>
    </location>
</feature>
<keyword evidence="4" id="KW-1185">Reference proteome</keyword>
<feature type="region of interest" description="Disordered" evidence="2">
    <location>
        <begin position="1"/>
        <end position="22"/>
    </location>
</feature>
<protein>
    <submittedName>
        <fullName evidence="5">Coiled-coil domain-containing protein</fullName>
    </submittedName>
</protein>
<keyword evidence="1" id="KW-0175">Coiled coil</keyword>
<gene>
    <name evidence="3" type="ORF">BPAG_LOCUS2009</name>
</gene>
<evidence type="ECO:0000313" key="5">
    <source>
        <dbReference type="WBParaSite" id="BPAG_0000203901-mRNA-1"/>
    </source>
</evidence>
<reference evidence="5" key="1">
    <citation type="submission" date="2017-02" db="UniProtKB">
        <authorList>
            <consortium name="WormBaseParasite"/>
        </authorList>
    </citation>
    <scope>IDENTIFICATION</scope>
</reference>
<reference evidence="3 4" key="2">
    <citation type="submission" date="2018-11" db="EMBL/GenBank/DDBJ databases">
        <authorList>
            <consortium name="Pathogen Informatics"/>
        </authorList>
    </citation>
    <scope>NUCLEOTIDE SEQUENCE [LARGE SCALE GENOMIC DNA]</scope>
</reference>
<organism evidence="5">
    <name type="scientific">Brugia pahangi</name>
    <name type="common">Filarial nematode worm</name>
    <dbReference type="NCBI Taxonomy" id="6280"/>
    <lineage>
        <taxon>Eukaryota</taxon>
        <taxon>Metazoa</taxon>
        <taxon>Ecdysozoa</taxon>
        <taxon>Nematoda</taxon>
        <taxon>Chromadorea</taxon>
        <taxon>Rhabditida</taxon>
        <taxon>Spirurina</taxon>
        <taxon>Spiruromorpha</taxon>
        <taxon>Filarioidea</taxon>
        <taxon>Onchocercidae</taxon>
        <taxon>Brugia</taxon>
    </lineage>
</organism>
<feature type="coiled-coil region" evidence="1">
    <location>
        <begin position="77"/>
        <end position="153"/>
    </location>
</feature>
<evidence type="ECO:0000313" key="4">
    <source>
        <dbReference type="Proteomes" id="UP000278627"/>
    </source>
</evidence>
<dbReference type="WBParaSite" id="BPAG_0000203901-mRNA-1">
    <property type="protein sequence ID" value="BPAG_0000203901-mRNA-1"/>
    <property type="gene ID" value="BPAG_0000203901"/>
</dbReference>
<dbReference type="PANTHER" id="PTHR18911:SF5">
    <property type="entry name" value="COILED-COIL DOMAIN-CONTAINING PROTEIN 186"/>
    <property type="match status" value="1"/>
</dbReference>
<dbReference type="GO" id="GO:0005802">
    <property type="term" value="C:trans-Golgi network"/>
    <property type="evidence" value="ECO:0007669"/>
    <property type="project" value="TreeGrafter"/>
</dbReference>
<dbReference type="AlphaFoldDB" id="A0A0N4T1J0"/>
<evidence type="ECO:0000256" key="1">
    <source>
        <dbReference type="SAM" id="Coils"/>
    </source>
</evidence>
<evidence type="ECO:0000313" key="3">
    <source>
        <dbReference type="EMBL" id="VDN83195.1"/>
    </source>
</evidence>
<feature type="coiled-coil region" evidence="1">
    <location>
        <begin position="767"/>
        <end position="801"/>
    </location>
</feature>
<dbReference type="PANTHER" id="PTHR18911">
    <property type="entry name" value="CTCL TUMOR ANTIGEN HD-CL-01"/>
    <property type="match status" value="1"/>
</dbReference>
<dbReference type="Proteomes" id="UP000278627">
    <property type="component" value="Unassembled WGS sequence"/>
</dbReference>
<dbReference type="GO" id="GO:0031267">
    <property type="term" value="F:small GTPase binding"/>
    <property type="evidence" value="ECO:0007669"/>
    <property type="project" value="TreeGrafter"/>
</dbReference>
<dbReference type="GO" id="GO:0099518">
    <property type="term" value="P:vesicle cytoskeletal trafficking"/>
    <property type="evidence" value="ECO:0007669"/>
    <property type="project" value="TreeGrafter"/>
</dbReference>
<sequence length="804" mass="91499">MAVHMLASVSTAGTSKTAEIDESGNDVSSCLEKINKLDVGFITQQEQFEQKLTMQKDGGEKISSGTATGGLMTENNLEKFTLLYDKYNTQCSELERLEKVNGELEEQLQKVRREYDSTQETLNSCRSEFYAHRQGLERRVVDVELQLKMTTQRAEAREQHYQQRIKQNDAKWDQKFVQLLKKIEAVEKEKNDAVCRYAAREAQLIRLQAQIDGLEVQNNMLSVEKNTLQKSTQFEYLQNMKHSLTEVERQLSLEKKVGKEREEQHRMTVKHLEASQTVLTEFRSRLESIQSQLALEQMEKEECQEKLRKSQAMLKACFEFHLTLEQQCAKEMDAAIKKTNNQEELYNNVCVELASLRSRNSTLSQQLDHAKQANAQLQVESQQLSEELIQARQTHRIALEKLESLEEVQALNLRRVKLAEIATIDAAAERDQAEAEAAQCRKQAERMLEITEQLADKNSSLTSQQEMFRCKNLELSQRVKTLESSLSFSERRVVELERELKLLKVDSSAEIGTLRQQIDTNIAKEQKLNAVINELRNEQKVLKKKNSSSLKELRAEVQHLRKLQSRSPNSSPPNAPPVENNLSLNVLPSGAMGLSTSSRTSSMASSTDIFPLAIDCTSTSISRIATHRKESQQFIISLSSDEANHMQQQMIEKIVKLQQQLARRQDKIEFLEEHVRQCTQELLKKTKIIQNFALREEASLLLPEGDLNKLLEICEVVEITRGPNGSSSNSSSFSLIGNLFTSTANGATGKSELKFATEVNSRLQAVLEDALHKNITLKNNIDTLGEEISRLSRENRQLSLSKII</sequence>
<feature type="compositionally biased region" description="Polar residues" evidence="2">
    <location>
        <begin position="8"/>
        <end position="17"/>
    </location>
</feature>
<accession>A0A0N4T1J0</accession>
<dbReference type="EMBL" id="UZAD01000221">
    <property type="protein sequence ID" value="VDN83195.1"/>
    <property type="molecule type" value="Genomic_DNA"/>
</dbReference>
<feature type="coiled-coil region" evidence="1">
    <location>
        <begin position="197"/>
        <end position="224"/>
    </location>
</feature>
<feature type="coiled-coil region" evidence="1">
    <location>
        <begin position="647"/>
        <end position="681"/>
    </location>
</feature>
<evidence type="ECO:0000256" key="2">
    <source>
        <dbReference type="SAM" id="MobiDB-lite"/>
    </source>
</evidence>
<feature type="region of interest" description="Disordered" evidence="2">
    <location>
        <begin position="560"/>
        <end position="581"/>
    </location>
</feature>
<feature type="coiled-coil region" evidence="1">
    <location>
        <begin position="479"/>
        <end position="552"/>
    </location>
</feature>